<dbReference type="EMBL" id="CM055737">
    <property type="protein sequence ID" value="KAJ8005880.1"/>
    <property type="molecule type" value="Genomic_DNA"/>
</dbReference>
<dbReference type="Proteomes" id="UP001157502">
    <property type="component" value="Chromosome 10"/>
</dbReference>
<gene>
    <name evidence="1" type="ORF">DPEC_G00122500</name>
</gene>
<name>A0ACC2GQQ3_DALPE</name>
<evidence type="ECO:0000313" key="2">
    <source>
        <dbReference type="Proteomes" id="UP001157502"/>
    </source>
</evidence>
<organism evidence="1 2">
    <name type="scientific">Dallia pectoralis</name>
    <name type="common">Alaska blackfish</name>
    <dbReference type="NCBI Taxonomy" id="75939"/>
    <lineage>
        <taxon>Eukaryota</taxon>
        <taxon>Metazoa</taxon>
        <taxon>Chordata</taxon>
        <taxon>Craniata</taxon>
        <taxon>Vertebrata</taxon>
        <taxon>Euteleostomi</taxon>
        <taxon>Actinopterygii</taxon>
        <taxon>Neopterygii</taxon>
        <taxon>Teleostei</taxon>
        <taxon>Protacanthopterygii</taxon>
        <taxon>Esociformes</taxon>
        <taxon>Umbridae</taxon>
        <taxon>Dallia</taxon>
    </lineage>
</organism>
<comment type="caution">
    <text evidence="1">The sequence shown here is derived from an EMBL/GenBank/DDBJ whole genome shotgun (WGS) entry which is preliminary data.</text>
</comment>
<evidence type="ECO:0000313" key="1">
    <source>
        <dbReference type="EMBL" id="KAJ8005880.1"/>
    </source>
</evidence>
<keyword evidence="2" id="KW-1185">Reference proteome</keyword>
<accession>A0ACC2GQQ3</accession>
<proteinExistence type="predicted"/>
<protein>
    <submittedName>
        <fullName evidence="1">Uncharacterized protein</fullName>
    </submittedName>
</protein>
<reference evidence="1" key="1">
    <citation type="submission" date="2021-05" db="EMBL/GenBank/DDBJ databases">
        <authorList>
            <person name="Pan Q."/>
            <person name="Jouanno E."/>
            <person name="Zahm M."/>
            <person name="Klopp C."/>
            <person name="Cabau C."/>
            <person name="Louis A."/>
            <person name="Berthelot C."/>
            <person name="Parey E."/>
            <person name="Roest Crollius H."/>
            <person name="Montfort J."/>
            <person name="Robinson-Rechavi M."/>
            <person name="Bouchez O."/>
            <person name="Lampietro C."/>
            <person name="Lopez Roques C."/>
            <person name="Donnadieu C."/>
            <person name="Postlethwait J."/>
            <person name="Bobe J."/>
            <person name="Dillon D."/>
            <person name="Chandos A."/>
            <person name="von Hippel F."/>
            <person name="Guiguen Y."/>
        </authorList>
    </citation>
    <scope>NUCLEOTIDE SEQUENCE</scope>
    <source>
        <strain evidence="1">YG-Jan2019</strain>
    </source>
</reference>
<sequence>MQQESAKDRAKSSPIPGGERRVKGHAGGDSRGTSRGLDLKIQAGNRKSSARIAGKSTGTGENSRCPLYCNAAPDRTSALRVDPDQRTCGKYKETRTDGAVAKDQTDVSPCCTTWLYTFSIQCIWPGASVLALRHRKIHRNLARDRRQCRHGAQDSLWCGSTAHWEQEFLWGFKAAVYGRIQTPFRSQRSDTQASF</sequence>